<gene>
    <name evidence="1" type="ORF">JHX88_14370</name>
</gene>
<organism evidence="1 2">
    <name type="scientific">Paracoccus saliphilus</name>
    <dbReference type="NCBI Taxonomy" id="405559"/>
    <lineage>
        <taxon>Bacteria</taxon>
        <taxon>Pseudomonadati</taxon>
        <taxon>Pseudomonadota</taxon>
        <taxon>Alphaproteobacteria</taxon>
        <taxon>Rhodobacterales</taxon>
        <taxon>Paracoccaceae</taxon>
        <taxon>Paracoccus</taxon>
    </lineage>
</organism>
<evidence type="ECO:0000313" key="2">
    <source>
        <dbReference type="Proteomes" id="UP001215549"/>
    </source>
</evidence>
<dbReference type="Pfam" id="PF05853">
    <property type="entry name" value="BKACE"/>
    <property type="match status" value="1"/>
</dbReference>
<dbReference type="EMBL" id="CP067140">
    <property type="protein sequence ID" value="WCR02079.1"/>
    <property type="molecule type" value="Genomic_DNA"/>
</dbReference>
<dbReference type="InterPro" id="IPR013785">
    <property type="entry name" value="Aldolase_TIM"/>
</dbReference>
<name>A0ABY7S530_9RHOB</name>
<dbReference type="InterPro" id="IPR008567">
    <property type="entry name" value="BKACE"/>
</dbReference>
<evidence type="ECO:0000313" key="1">
    <source>
        <dbReference type="EMBL" id="WCR02079.1"/>
    </source>
</evidence>
<keyword evidence="2" id="KW-1185">Reference proteome</keyword>
<reference evidence="1 2" key="1">
    <citation type="submission" date="2021-01" db="EMBL/GenBank/DDBJ databases">
        <title>Biogeographic distribution of Paracoccus.</title>
        <authorList>
            <person name="Hollensteiner J."/>
            <person name="Leineberger J."/>
            <person name="Brinkhoff T."/>
            <person name="Daniel R."/>
        </authorList>
    </citation>
    <scope>NUCLEOTIDE SEQUENCE [LARGE SCALE GENOMIC DNA]</scope>
    <source>
        <strain evidence="1 2">DSM 18447</strain>
    </source>
</reference>
<sequence length="125" mass="14028">MHGWPFEFAYNARKATHPCEINIDVSLIDRNYLLRLRNLPRLSSTLHAALTGRSWVFSLLKKTIIACSMAAATGGHVRIKLKDVLENEPDRLACSNAEKRARARQIIEGPGPEIATPYDAREALF</sequence>
<accession>A0ABY7S530</accession>
<protein>
    <submittedName>
        <fullName evidence="1">3-keto-5-aminohexanoate cleavage protein</fullName>
    </submittedName>
</protein>
<dbReference type="Gene3D" id="3.20.20.70">
    <property type="entry name" value="Aldolase class I"/>
    <property type="match status" value="1"/>
</dbReference>
<proteinExistence type="predicted"/>
<dbReference type="RefSeq" id="WP_272848039.1">
    <property type="nucleotide sequence ID" value="NZ_CP067140.1"/>
</dbReference>
<dbReference type="Proteomes" id="UP001215549">
    <property type="component" value="Chromosome"/>
</dbReference>